<reference evidence="2" key="1">
    <citation type="journal article" date="2023" name="G3 (Bethesda)">
        <title>Genome assembly and association tests identify interacting loci associated with vigor, precocity, and sex in interspecific pistachio rootstocks.</title>
        <authorList>
            <person name="Palmer W."/>
            <person name="Jacygrad E."/>
            <person name="Sagayaradj S."/>
            <person name="Cavanaugh K."/>
            <person name="Han R."/>
            <person name="Bertier L."/>
            <person name="Beede B."/>
            <person name="Kafkas S."/>
            <person name="Golino D."/>
            <person name="Preece J."/>
            <person name="Michelmore R."/>
        </authorList>
    </citation>
    <scope>NUCLEOTIDE SEQUENCE [LARGE SCALE GENOMIC DNA]</scope>
</reference>
<name>A0ACC0ZLD0_9ROSI</name>
<dbReference type="Proteomes" id="UP001163603">
    <property type="component" value="Chromosome 1"/>
</dbReference>
<accession>A0ACC0ZLD0</accession>
<evidence type="ECO:0000313" key="2">
    <source>
        <dbReference type="Proteomes" id="UP001163603"/>
    </source>
</evidence>
<sequence>MIQQLWSLLRARKHSKHQQHFIILYCNSRIQSQKF</sequence>
<protein>
    <submittedName>
        <fullName evidence="1">Uncharacterized protein</fullName>
    </submittedName>
</protein>
<keyword evidence="2" id="KW-1185">Reference proteome</keyword>
<organism evidence="1 2">
    <name type="scientific">Pistacia integerrima</name>
    <dbReference type="NCBI Taxonomy" id="434235"/>
    <lineage>
        <taxon>Eukaryota</taxon>
        <taxon>Viridiplantae</taxon>
        <taxon>Streptophyta</taxon>
        <taxon>Embryophyta</taxon>
        <taxon>Tracheophyta</taxon>
        <taxon>Spermatophyta</taxon>
        <taxon>Magnoliopsida</taxon>
        <taxon>eudicotyledons</taxon>
        <taxon>Gunneridae</taxon>
        <taxon>Pentapetalae</taxon>
        <taxon>rosids</taxon>
        <taxon>malvids</taxon>
        <taxon>Sapindales</taxon>
        <taxon>Anacardiaceae</taxon>
        <taxon>Pistacia</taxon>
    </lineage>
</organism>
<gene>
    <name evidence="1" type="ORF">Pint_01065</name>
</gene>
<proteinExistence type="predicted"/>
<comment type="caution">
    <text evidence="1">The sequence shown here is derived from an EMBL/GenBank/DDBJ whole genome shotgun (WGS) entry which is preliminary data.</text>
</comment>
<dbReference type="EMBL" id="CM047736">
    <property type="protein sequence ID" value="KAJ0052820.1"/>
    <property type="molecule type" value="Genomic_DNA"/>
</dbReference>
<evidence type="ECO:0000313" key="1">
    <source>
        <dbReference type="EMBL" id="KAJ0052820.1"/>
    </source>
</evidence>